<evidence type="ECO:0000256" key="7">
    <source>
        <dbReference type="SAM" id="MobiDB-lite"/>
    </source>
</evidence>
<keyword evidence="4" id="KW-1015">Disulfide bond</keyword>
<comment type="subcellular location">
    <subcellularLocation>
        <location evidence="1">Membrane</location>
        <topology evidence="1">Single-pass type I membrane protein</topology>
    </subcellularLocation>
</comment>
<evidence type="ECO:0000256" key="2">
    <source>
        <dbReference type="ARBA" id="ARBA00022729"/>
    </source>
</evidence>
<dbReference type="SUPFAM" id="SSF49265">
    <property type="entry name" value="Fibronectin type III"/>
    <property type="match status" value="1"/>
</dbReference>
<evidence type="ECO:0000256" key="4">
    <source>
        <dbReference type="ARBA" id="ARBA00023157"/>
    </source>
</evidence>
<dbReference type="InterPro" id="IPR050713">
    <property type="entry name" value="RTP_Phos/Ushers"/>
</dbReference>
<comment type="caution">
    <text evidence="9">The sequence shown here is derived from an EMBL/GenBank/DDBJ whole genome shotgun (WGS) entry which is preliminary data.</text>
</comment>
<dbReference type="Gene3D" id="2.60.40.10">
    <property type="entry name" value="Immunoglobulins"/>
    <property type="match status" value="1"/>
</dbReference>
<dbReference type="VEuPathDB" id="VectorBase:LDEU012899"/>
<feature type="region of interest" description="Disordered" evidence="7">
    <location>
        <begin position="1"/>
        <end position="24"/>
    </location>
</feature>
<dbReference type="InterPro" id="IPR013783">
    <property type="entry name" value="Ig-like_fold"/>
</dbReference>
<organism evidence="9 10">
    <name type="scientific">Leptotrombidium deliense</name>
    <dbReference type="NCBI Taxonomy" id="299467"/>
    <lineage>
        <taxon>Eukaryota</taxon>
        <taxon>Metazoa</taxon>
        <taxon>Ecdysozoa</taxon>
        <taxon>Arthropoda</taxon>
        <taxon>Chelicerata</taxon>
        <taxon>Arachnida</taxon>
        <taxon>Acari</taxon>
        <taxon>Acariformes</taxon>
        <taxon>Trombidiformes</taxon>
        <taxon>Prostigmata</taxon>
        <taxon>Anystina</taxon>
        <taxon>Parasitengona</taxon>
        <taxon>Trombiculoidea</taxon>
        <taxon>Trombiculidae</taxon>
        <taxon>Leptotrombidium</taxon>
    </lineage>
</organism>
<sequence>MQLTVTGETSVYSKSGSSPRNVQAWPISSSTIGIQWDPPEEPNGQDTGYKVFYTTNPSQETTQWTSHCVDSTQLTTVSDLQPHVIYTIRVQAYTSRGSSPLSAPIQVKTQQGVPSQPKNLRAVATSATT</sequence>
<keyword evidence="3" id="KW-0677">Repeat</keyword>
<dbReference type="AlphaFoldDB" id="A0A443RUT2"/>
<evidence type="ECO:0000256" key="6">
    <source>
        <dbReference type="ARBA" id="ARBA00023319"/>
    </source>
</evidence>
<accession>A0A443RUT2</accession>
<keyword evidence="10" id="KW-1185">Reference proteome</keyword>
<evidence type="ECO:0000256" key="5">
    <source>
        <dbReference type="ARBA" id="ARBA00023180"/>
    </source>
</evidence>
<dbReference type="EMBL" id="NCKV01029681">
    <property type="protein sequence ID" value="RWS19141.1"/>
    <property type="molecule type" value="Genomic_DNA"/>
</dbReference>
<dbReference type="PANTHER" id="PTHR46957:SF6">
    <property type="entry name" value="PROTEIN-TYROSINE-PHOSPHATASE"/>
    <property type="match status" value="1"/>
</dbReference>
<evidence type="ECO:0000313" key="10">
    <source>
        <dbReference type="Proteomes" id="UP000288716"/>
    </source>
</evidence>
<dbReference type="GO" id="GO:0016020">
    <property type="term" value="C:membrane"/>
    <property type="evidence" value="ECO:0007669"/>
    <property type="project" value="UniProtKB-SubCell"/>
</dbReference>
<dbReference type="InterPro" id="IPR036116">
    <property type="entry name" value="FN3_sf"/>
</dbReference>
<evidence type="ECO:0000256" key="3">
    <source>
        <dbReference type="ARBA" id="ARBA00022737"/>
    </source>
</evidence>
<keyword evidence="6" id="KW-0393">Immunoglobulin domain</keyword>
<feature type="non-terminal residue" evidence="9">
    <location>
        <position position="129"/>
    </location>
</feature>
<dbReference type="SMART" id="SM00060">
    <property type="entry name" value="FN3"/>
    <property type="match status" value="1"/>
</dbReference>
<evidence type="ECO:0000313" key="9">
    <source>
        <dbReference type="EMBL" id="RWS19141.1"/>
    </source>
</evidence>
<reference evidence="9 10" key="1">
    <citation type="journal article" date="2018" name="Gigascience">
        <title>Genomes of trombidid mites reveal novel predicted allergens and laterally-transferred genes associated with secondary metabolism.</title>
        <authorList>
            <person name="Dong X."/>
            <person name="Chaisiri K."/>
            <person name="Xia D."/>
            <person name="Armstrong S.D."/>
            <person name="Fang Y."/>
            <person name="Donnelly M.J."/>
            <person name="Kadowaki T."/>
            <person name="McGarry J.W."/>
            <person name="Darby A.C."/>
            <person name="Makepeace B.L."/>
        </authorList>
    </citation>
    <scope>NUCLEOTIDE SEQUENCE [LARGE SCALE GENOMIC DNA]</scope>
    <source>
        <strain evidence="9">UoL-UT</strain>
    </source>
</reference>
<proteinExistence type="predicted"/>
<dbReference type="STRING" id="299467.A0A443RUT2"/>
<name>A0A443RUT2_9ACAR</name>
<keyword evidence="2" id="KW-0732">Signal</keyword>
<protein>
    <submittedName>
        <fullName evidence="9">Tyrosine-protein phosphatase Lar-like protein</fullName>
    </submittedName>
</protein>
<evidence type="ECO:0000256" key="1">
    <source>
        <dbReference type="ARBA" id="ARBA00004479"/>
    </source>
</evidence>
<dbReference type="OrthoDB" id="10253954at2759"/>
<dbReference type="FunFam" id="2.60.40.10:FF:000036">
    <property type="entry name" value="receptor-type tyrosine-protein phosphatase delta isoform X1"/>
    <property type="match status" value="1"/>
</dbReference>
<keyword evidence="5" id="KW-0325">Glycoprotein</keyword>
<evidence type="ECO:0000259" key="8">
    <source>
        <dbReference type="PROSITE" id="PS50853"/>
    </source>
</evidence>
<feature type="domain" description="Fibronectin type-III" evidence="8">
    <location>
        <begin position="18"/>
        <end position="112"/>
    </location>
</feature>
<feature type="region of interest" description="Disordered" evidence="7">
    <location>
        <begin position="108"/>
        <end position="129"/>
    </location>
</feature>
<dbReference type="PROSITE" id="PS50853">
    <property type="entry name" value="FN3"/>
    <property type="match status" value="1"/>
</dbReference>
<feature type="compositionally biased region" description="Polar residues" evidence="7">
    <location>
        <begin position="108"/>
        <end position="118"/>
    </location>
</feature>
<dbReference type="CDD" id="cd00063">
    <property type="entry name" value="FN3"/>
    <property type="match status" value="1"/>
</dbReference>
<dbReference type="Proteomes" id="UP000288716">
    <property type="component" value="Unassembled WGS sequence"/>
</dbReference>
<dbReference type="PANTHER" id="PTHR46957">
    <property type="entry name" value="CYTOKINE RECEPTOR"/>
    <property type="match status" value="1"/>
</dbReference>
<dbReference type="InterPro" id="IPR003961">
    <property type="entry name" value="FN3_dom"/>
</dbReference>
<gene>
    <name evidence="9" type="ORF">B4U80_10516</name>
</gene>
<dbReference type="Pfam" id="PF00041">
    <property type="entry name" value="fn3"/>
    <property type="match status" value="1"/>
</dbReference>